<reference evidence="3" key="1">
    <citation type="submission" date="2020-10" db="EMBL/GenBank/DDBJ databases">
        <authorList>
            <person name="Castelo-Branco R."/>
            <person name="Eusebio N."/>
            <person name="Adriana R."/>
            <person name="Vieira A."/>
            <person name="Brugerolle De Fraissinette N."/>
            <person name="Rezende De Castro R."/>
            <person name="Schneider M.P."/>
            <person name="Vasconcelos V."/>
            <person name="Leao P.N."/>
        </authorList>
    </citation>
    <scope>NUCLEOTIDE SEQUENCE</scope>
    <source>
        <strain evidence="3">LEGE 07157</strain>
    </source>
</reference>
<dbReference type="Pfam" id="PF22007">
    <property type="entry name" value="DUF6930"/>
    <property type="match status" value="1"/>
</dbReference>
<accession>A0A8J7DZD1</accession>
<dbReference type="InterPro" id="IPR055733">
    <property type="entry name" value="DUF7309"/>
</dbReference>
<evidence type="ECO:0000259" key="2">
    <source>
        <dbReference type="Pfam" id="PF23988"/>
    </source>
</evidence>
<keyword evidence="4" id="KW-1185">Reference proteome</keyword>
<evidence type="ECO:0000313" key="4">
    <source>
        <dbReference type="Proteomes" id="UP000654482"/>
    </source>
</evidence>
<dbReference type="Pfam" id="PF23988">
    <property type="entry name" value="DUF7309"/>
    <property type="match status" value="1"/>
</dbReference>
<organism evidence="3 4">
    <name type="scientific">Lusitaniella coriacea LEGE 07157</name>
    <dbReference type="NCBI Taxonomy" id="945747"/>
    <lineage>
        <taxon>Bacteria</taxon>
        <taxon>Bacillati</taxon>
        <taxon>Cyanobacteriota</taxon>
        <taxon>Cyanophyceae</taxon>
        <taxon>Spirulinales</taxon>
        <taxon>Lusitaniellaceae</taxon>
        <taxon>Lusitaniella</taxon>
    </lineage>
</organism>
<evidence type="ECO:0000313" key="3">
    <source>
        <dbReference type="EMBL" id="MBE9116516.1"/>
    </source>
</evidence>
<dbReference type="EMBL" id="JADEWZ010000015">
    <property type="protein sequence ID" value="MBE9116516.1"/>
    <property type="molecule type" value="Genomic_DNA"/>
</dbReference>
<name>A0A8J7DZD1_9CYAN</name>
<feature type="domain" description="DUF6930" evidence="1">
    <location>
        <begin position="8"/>
        <end position="135"/>
    </location>
</feature>
<protein>
    <submittedName>
        <fullName evidence="3">Uncharacterized protein</fullName>
    </submittedName>
</protein>
<evidence type="ECO:0000259" key="1">
    <source>
        <dbReference type="Pfam" id="PF22007"/>
    </source>
</evidence>
<dbReference type="Proteomes" id="UP000654482">
    <property type="component" value="Unassembled WGS sequence"/>
</dbReference>
<dbReference type="AlphaFoldDB" id="A0A8J7DZD1"/>
<comment type="caution">
    <text evidence="3">The sequence shown here is derived from an EMBL/GenBank/DDBJ whole genome shotgun (WGS) entry which is preliminary data.</text>
</comment>
<dbReference type="InterPro" id="IPR054216">
    <property type="entry name" value="DUF6930"/>
</dbReference>
<sequence length="547" mass="61974">MSNLLPTTLRRLKRIPQNQSVWEGDRRPLVGMAEELDPDTFEGNGDCIIWVDGTEGVVRAMDVVSPEMGVEAVARTLLRAMENPHNPARQSRPQKIVVRDREIQFFLRGALQNLDIAIEYVSELPIIDELFRGFEQMSQTRPPKLPPQYAQQLQEAAYEIWDIAPWDFFADHQIISIQLNQWDVTTLYVSIMGMLGREYGLLFYRSLESLKRFRATVLTEHSVEQLERAFLSQDCWFVNFETDNEDFDPEEGDLEDLPLSDIYPLFGSVHPYEGMRPFLGEEEAIAVYVALKALATFMRSKQKELDIEEDELPALKKRCRIALPKNGKPKQTVSVEVATLPDLASELLDMAEMPEELNSSGMAMSIHDDLVPDRSLVSLGALPWEQVTEIRNHGKKYYQSQGATELGNEFPVVIVQTSRPKAKVLIEKIQECGGLQAICFNPGEDPFSEATYDLGLLQAGNNNLYLFGEFDADDSIHLKARKKWEQRIKKTQGYCGLIVAMGLKGSARGRPRLQDMMALFEAKALSPSDLGMGILQLMPQFGFELDF</sequence>
<dbReference type="RefSeq" id="WP_194029608.1">
    <property type="nucleotide sequence ID" value="NZ_JADEWZ010000015.1"/>
</dbReference>
<gene>
    <name evidence="3" type="ORF">IQ249_11455</name>
</gene>
<proteinExistence type="predicted"/>
<feature type="domain" description="DUF7309" evidence="2">
    <location>
        <begin position="152"/>
        <end position="251"/>
    </location>
</feature>